<evidence type="ECO:0000313" key="4">
    <source>
        <dbReference type="EMBL" id="TGX53432.1"/>
    </source>
</evidence>
<dbReference type="InterPro" id="IPR042208">
    <property type="entry name" value="D-ser_dehydrat-like_sf"/>
</dbReference>
<evidence type="ECO:0000256" key="1">
    <source>
        <dbReference type="ARBA" id="ARBA00005323"/>
    </source>
</evidence>
<dbReference type="SMART" id="SM01119">
    <property type="entry name" value="D-ser_dehydrat"/>
    <property type="match status" value="1"/>
</dbReference>
<dbReference type="GO" id="GO:0008721">
    <property type="term" value="F:D-serine ammonia-lyase activity"/>
    <property type="evidence" value="ECO:0007669"/>
    <property type="project" value="TreeGrafter"/>
</dbReference>
<comment type="caution">
    <text evidence="4">The sequence shown here is derived from an EMBL/GenBank/DDBJ whole genome shotgun (WGS) entry which is preliminary data.</text>
</comment>
<protein>
    <submittedName>
        <fullName evidence="4">DSD1 family PLP-dependent enzyme</fullName>
    </submittedName>
</protein>
<dbReference type="InterPro" id="IPR029066">
    <property type="entry name" value="PLP-binding_barrel"/>
</dbReference>
<keyword evidence="2" id="KW-0456">Lyase</keyword>
<dbReference type="OrthoDB" id="9772497at2"/>
<dbReference type="AlphaFoldDB" id="A0A4V3QZ99"/>
<evidence type="ECO:0000313" key="5">
    <source>
        <dbReference type="Proteomes" id="UP000306147"/>
    </source>
</evidence>
<accession>A0A4V3QZ99</accession>
<proteinExistence type="inferred from homology"/>
<dbReference type="PANTHER" id="PTHR28004:SF2">
    <property type="entry name" value="D-SERINE DEHYDRATASE"/>
    <property type="match status" value="1"/>
</dbReference>
<sequence length="357" mass="37014">MAFPRSALPTPALIVDRAALERNIAAMAAFAEAQGIALRPHAKTHKSADIALRQIAAGAVGICCAKLAEAEAQADAGVANIHLTSPVVAPPAIDRLAALNRRITLSVVVDHPENVRALGSGAGGLTVFVDVDPGSHRTGVTSAAAAVALAQAIAATGTLRLGGVQYYCGSHQHIHSLAERRAAIVERTEYLDTVLAELRGAGFDVPIVTGGGTGTFAIDASLGVFTELQVGSYVFLDREYTDCELAGPRFEPALFVDATVVSANTPGMVTIDSGLKAFATDAGVPVVLAGAPRASRYAFTGDEHGALFGDNLPQLGGRVTLMPPHCDPTVNLYDRFWVLEGDTIVGDWPVTARGCSS</sequence>
<dbReference type="Gene3D" id="2.40.37.20">
    <property type="entry name" value="D-serine dehydratase-like domain"/>
    <property type="match status" value="1"/>
</dbReference>
<dbReference type="InterPro" id="IPR001608">
    <property type="entry name" value="Ala_racemase_N"/>
</dbReference>
<dbReference type="RefSeq" id="WP_135963939.1">
    <property type="nucleotide sequence ID" value="NZ_SRXT01000004.1"/>
</dbReference>
<dbReference type="InterPro" id="IPR026956">
    <property type="entry name" value="D-ser_dehydrat-like_dom"/>
</dbReference>
<dbReference type="EMBL" id="SRXT01000004">
    <property type="protein sequence ID" value="TGX53432.1"/>
    <property type="molecule type" value="Genomic_DNA"/>
</dbReference>
<dbReference type="Pfam" id="PF01168">
    <property type="entry name" value="Ala_racemase_N"/>
    <property type="match status" value="1"/>
</dbReference>
<evidence type="ECO:0000259" key="3">
    <source>
        <dbReference type="SMART" id="SM01119"/>
    </source>
</evidence>
<reference evidence="4 5" key="1">
    <citation type="submission" date="2019-04" db="EMBL/GenBank/DDBJ databases">
        <title>Sphingomonas psychrotolerans sp. nov., isolated from soil in the Tianshan Mountains, Xinjiang, China.</title>
        <authorList>
            <person name="Luo Y."/>
            <person name="Sheng H."/>
        </authorList>
    </citation>
    <scope>NUCLEOTIDE SEQUENCE [LARGE SCALE GENOMIC DNA]</scope>
    <source>
        <strain evidence="4 5">ZFGT-11</strain>
    </source>
</reference>
<dbReference type="SUPFAM" id="SSF51419">
    <property type="entry name" value="PLP-binding barrel"/>
    <property type="match status" value="1"/>
</dbReference>
<gene>
    <name evidence="4" type="ORF">E5A73_11360</name>
</gene>
<comment type="similarity">
    <text evidence="1">Belongs to the DSD1 family.</text>
</comment>
<dbReference type="Proteomes" id="UP000306147">
    <property type="component" value="Unassembled WGS sequence"/>
</dbReference>
<name>A0A4V3QZ99_9SPHN</name>
<feature type="domain" description="D-serine dehydratase-like" evidence="3">
    <location>
        <begin position="253"/>
        <end position="340"/>
    </location>
</feature>
<dbReference type="Pfam" id="PF14031">
    <property type="entry name" value="D-ser_dehydrat"/>
    <property type="match status" value="1"/>
</dbReference>
<evidence type="ECO:0000256" key="2">
    <source>
        <dbReference type="ARBA" id="ARBA00023239"/>
    </source>
</evidence>
<dbReference type="CDD" id="cd06819">
    <property type="entry name" value="PLPDE_III_LS_D-TA"/>
    <property type="match status" value="1"/>
</dbReference>
<dbReference type="InterPro" id="IPR051466">
    <property type="entry name" value="D-amino_acid_metab_enzyme"/>
</dbReference>
<dbReference type="Gene3D" id="3.20.20.10">
    <property type="entry name" value="Alanine racemase"/>
    <property type="match status" value="1"/>
</dbReference>
<dbReference type="GO" id="GO:0036088">
    <property type="term" value="P:D-serine catabolic process"/>
    <property type="evidence" value="ECO:0007669"/>
    <property type="project" value="TreeGrafter"/>
</dbReference>
<keyword evidence="5" id="KW-1185">Reference proteome</keyword>
<organism evidence="4 5">
    <name type="scientific">Sphingomonas gei</name>
    <dbReference type="NCBI Taxonomy" id="1395960"/>
    <lineage>
        <taxon>Bacteria</taxon>
        <taxon>Pseudomonadati</taxon>
        <taxon>Pseudomonadota</taxon>
        <taxon>Alphaproteobacteria</taxon>
        <taxon>Sphingomonadales</taxon>
        <taxon>Sphingomonadaceae</taxon>
        <taxon>Sphingomonas</taxon>
    </lineage>
</organism>
<dbReference type="PANTHER" id="PTHR28004">
    <property type="entry name" value="ZGC:162816-RELATED"/>
    <property type="match status" value="1"/>
</dbReference>